<reference evidence="3" key="1">
    <citation type="submission" date="2022-11" db="UniProtKB">
        <authorList>
            <consortium name="WormBaseParasite"/>
        </authorList>
    </citation>
    <scope>IDENTIFICATION</scope>
</reference>
<organism evidence="2 3">
    <name type="scientific">Acrobeloides nanus</name>
    <dbReference type="NCBI Taxonomy" id="290746"/>
    <lineage>
        <taxon>Eukaryota</taxon>
        <taxon>Metazoa</taxon>
        <taxon>Ecdysozoa</taxon>
        <taxon>Nematoda</taxon>
        <taxon>Chromadorea</taxon>
        <taxon>Rhabditida</taxon>
        <taxon>Tylenchina</taxon>
        <taxon>Cephalobomorpha</taxon>
        <taxon>Cephaloboidea</taxon>
        <taxon>Cephalobidae</taxon>
        <taxon>Acrobeloides</taxon>
    </lineage>
</organism>
<keyword evidence="1" id="KW-0732">Signal</keyword>
<dbReference type="WBParaSite" id="ACRNAN_scaffold1352.g31148.t1">
    <property type="protein sequence ID" value="ACRNAN_scaffold1352.g31148.t1"/>
    <property type="gene ID" value="ACRNAN_scaffold1352.g31148"/>
</dbReference>
<dbReference type="AlphaFoldDB" id="A0A914CRU2"/>
<sequence>MTLCLILVPLVGVDSIAFRPFVLINLAIEETVGAFVREQILLLIKSVRIWEAANSGRSCLSSRMCVSAMLMAFCERGLPPIWPGAMEPVSA</sequence>
<dbReference type="Proteomes" id="UP000887540">
    <property type="component" value="Unplaced"/>
</dbReference>
<name>A0A914CRU2_9BILA</name>
<evidence type="ECO:0000313" key="3">
    <source>
        <dbReference type="WBParaSite" id="ACRNAN_scaffold1352.g31148.t1"/>
    </source>
</evidence>
<feature type="chain" id="PRO_5037985037" evidence="1">
    <location>
        <begin position="16"/>
        <end position="91"/>
    </location>
</feature>
<protein>
    <submittedName>
        <fullName evidence="3">Secreted protein</fullName>
    </submittedName>
</protein>
<feature type="signal peptide" evidence="1">
    <location>
        <begin position="1"/>
        <end position="15"/>
    </location>
</feature>
<evidence type="ECO:0000256" key="1">
    <source>
        <dbReference type="SAM" id="SignalP"/>
    </source>
</evidence>
<evidence type="ECO:0000313" key="2">
    <source>
        <dbReference type="Proteomes" id="UP000887540"/>
    </source>
</evidence>
<proteinExistence type="predicted"/>
<accession>A0A914CRU2</accession>
<keyword evidence="2" id="KW-1185">Reference proteome</keyword>